<dbReference type="EMBL" id="CAJVPS010030705">
    <property type="protein sequence ID" value="CAG8731522.1"/>
    <property type="molecule type" value="Genomic_DNA"/>
</dbReference>
<gene>
    <name evidence="1" type="ORF">ALEPTO_LOCUS12643</name>
</gene>
<organism evidence="1 2">
    <name type="scientific">Ambispora leptoticha</name>
    <dbReference type="NCBI Taxonomy" id="144679"/>
    <lineage>
        <taxon>Eukaryota</taxon>
        <taxon>Fungi</taxon>
        <taxon>Fungi incertae sedis</taxon>
        <taxon>Mucoromycota</taxon>
        <taxon>Glomeromycotina</taxon>
        <taxon>Glomeromycetes</taxon>
        <taxon>Archaeosporales</taxon>
        <taxon>Ambisporaceae</taxon>
        <taxon>Ambispora</taxon>
    </lineage>
</organism>
<evidence type="ECO:0000313" key="2">
    <source>
        <dbReference type="Proteomes" id="UP000789508"/>
    </source>
</evidence>
<feature type="non-terminal residue" evidence="1">
    <location>
        <position position="98"/>
    </location>
</feature>
<reference evidence="1" key="1">
    <citation type="submission" date="2021-06" db="EMBL/GenBank/DDBJ databases">
        <authorList>
            <person name="Kallberg Y."/>
            <person name="Tangrot J."/>
            <person name="Rosling A."/>
        </authorList>
    </citation>
    <scope>NUCLEOTIDE SEQUENCE</scope>
    <source>
        <strain evidence="1">FL130A</strain>
    </source>
</reference>
<accession>A0A9N9NG89</accession>
<evidence type="ECO:0000313" key="1">
    <source>
        <dbReference type="EMBL" id="CAG8731522.1"/>
    </source>
</evidence>
<sequence length="98" mass="11692">LRHNKNWALKLFHGSSPHYFVHGPNYLNTGWINGSQLSDITLVSELTNFYHINIDGFSGIMRMNAHWPIPKLGRRVRLNLLYVRYYYHRIRVLQPVRM</sequence>
<dbReference type="AlphaFoldDB" id="A0A9N9NG89"/>
<keyword evidence="2" id="KW-1185">Reference proteome</keyword>
<dbReference type="Proteomes" id="UP000789508">
    <property type="component" value="Unassembled WGS sequence"/>
</dbReference>
<comment type="caution">
    <text evidence="1">The sequence shown here is derived from an EMBL/GenBank/DDBJ whole genome shotgun (WGS) entry which is preliminary data.</text>
</comment>
<name>A0A9N9NG89_9GLOM</name>
<proteinExistence type="predicted"/>
<protein>
    <submittedName>
        <fullName evidence="1">6402_t:CDS:1</fullName>
    </submittedName>
</protein>